<organism evidence="3 4">
    <name type="scientific">Sneathiella litorea</name>
    <dbReference type="NCBI Taxonomy" id="2606216"/>
    <lineage>
        <taxon>Bacteria</taxon>
        <taxon>Pseudomonadati</taxon>
        <taxon>Pseudomonadota</taxon>
        <taxon>Alphaproteobacteria</taxon>
        <taxon>Sneathiellales</taxon>
        <taxon>Sneathiellaceae</taxon>
        <taxon>Sneathiella</taxon>
    </lineage>
</organism>
<dbReference type="Gene3D" id="1.10.12.10">
    <property type="entry name" value="Lyase 2-enoyl-coa Hydratase, Chain A, domain 2"/>
    <property type="match status" value="1"/>
</dbReference>
<reference evidence="3 4" key="1">
    <citation type="submission" date="2019-12" db="EMBL/GenBank/DDBJ databases">
        <title>Snethiella sp. nov. sp. isolated from sea sand.</title>
        <authorList>
            <person name="Kim J."/>
            <person name="Jeong S.E."/>
            <person name="Jung H.S."/>
            <person name="Jeon C.O."/>
        </authorList>
    </citation>
    <scope>NUCLEOTIDE SEQUENCE [LARGE SCALE GENOMIC DNA]</scope>
    <source>
        <strain evidence="3 4">DP05</strain>
    </source>
</reference>
<evidence type="ECO:0000313" key="4">
    <source>
        <dbReference type="Proteomes" id="UP000476030"/>
    </source>
</evidence>
<dbReference type="Proteomes" id="UP000476030">
    <property type="component" value="Unassembled WGS sequence"/>
</dbReference>
<evidence type="ECO:0000313" key="3">
    <source>
        <dbReference type="EMBL" id="MZR29044.1"/>
    </source>
</evidence>
<dbReference type="PANTHER" id="PTHR42964:SF1">
    <property type="entry name" value="POLYKETIDE BIOSYNTHESIS ENOYL-COA HYDRATASE PKSH-RELATED"/>
    <property type="match status" value="1"/>
</dbReference>
<gene>
    <name evidence="3" type="ORF">GQE98_00200</name>
</gene>
<evidence type="ECO:0000256" key="2">
    <source>
        <dbReference type="SAM" id="MobiDB-lite"/>
    </source>
</evidence>
<dbReference type="AlphaFoldDB" id="A0A6L8W3G8"/>
<dbReference type="PANTHER" id="PTHR42964">
    <property type="entry name" value="ENOYL-COA HYDRATASE"/>
    <property type="match status" value="1"/>
</dbReference>
<accession>A0A6L8W3G8</accession>
<dbReference type="SUPFAM" id="SSF52096">
    <property type="entry name" value="ClpP/crotonase"/>
    <property type="match status" value="1"/>
</dbReference>
<dbReference type="InterPro" id="IPR029045">
    <property type="entry name" value="ClpP/crotonase-like_dom_sf"/>
</dbReference>
<evidence type="ECO:0000256" key="1">
    <source>
        <dbReference type="ARBA" id="ARBA00005254"/>
    </source>
</evidence>
<dbReference type="Gene3D" id="3.90.226.10">
    <property type="entry name" value="2-enoyl-CoA Hydratase, Chain A, domain 1"/>
    <property type="match status" value="1"/>
</dbReference>
<feature type="region of interest" description="Disordered" evidence="2">
    <location>
        <begin position="253"/>
        <end position="275"/>
    </location>
</feature>
<comment type="similarity">
    <text evidence="1">Belongs to the enoyl-CoA hydratase/isomerase family.</text>
</comment>
<feature type="compositionally biased region" description="Basic and acidic residues" evidence="2">
    <location>
        <begin position="253"/>
        <end position="263"/>
    </location>
</feature>
<protein>
    <submittedName>
        <fullName evidence="3">Enoyl-CoA hydratase</fullName>
    </submittedName>
</protein>
<dbReference type="InterPro" id="IPR051683">
    <property type="entry name" value="Enoyl-CoA_Hydratase/Isomerase"/>
</dbReference>
<sequence>MHKLPECEFLKLEVVGPRLNLSFNRPDQRNAINSQMGAEFAAVVDWLETTPDVRVVVLRGEGGHFCAGGDIKERRNMAEDIVTPDSDPIMERNRAAGMAFLKFERLPQTTIAVVEGSAFGGGMGYACLADITIVAEGARMGMPETALGVAPAQIAPYVVKRIGLTRARQLALTGERFDGIKAFEYGIAQYLCADAEIDGTLEDVVSRVLHCGPMANAATKAIMLKVGTLPEEEMISFSAQKFSELNRSIEGKEGQSAFAEKRKPAWQTAGDKEEG</sequence>
<dbReference type="EMBL" id="WTUW01000001">
    <property type="protein sequence ID" value="MZR29044.1"/>
    <property type="molecule type" value="Genomic_DNA"/>
</dbReference>
<comment type="caution">
    <text evidence="3">The sequence shown here is derived from an EMBL/GenBank/DDBJ whole genome shotgun (WGS) entry which is preliminary data.</text>
</comment>
<dbReference type="GO" id="GO:0008300">
    <property type="term" value="P:isoprenoid catabolic process"/>
    <property type="evidence" value="ECO:0007669"/>
    <property type="project" value="TreeGrafter"/>
</dbReference>
<dbReference type="InterPro" id="IPR014748">
    <property type="entry name" value="Enoyl-CoA_hydra_C"/>
</dbReference>
<dbReference type="Pfam" id="PF00378">
    <property type="entry name" value="ECH_1"/>
    <property type="match status" value="1"/>
</dbReference>
<name>A0A6L8W3G8_9PROT</name>
<keyword evidence="4" id="KW-1185">Reference proteome</keyword>
<dbReference type="InterPro" id="IPR001753">
    <property type="entry name" value="Enoyl-CoA_hydra/iso"/>
</dbReference>
<proteinExistence type="inferred from homology"/>
<dbReference type="RefSeq" id="WP_161313538.1">
    <property type="nucleotide sequence ID" value="NZ_WTUW01000001.1"/>
</dbReference>
<dbReference type="GO" id="GO:0003824">
    <property type="term" value="F:catalytic activity"/>
    <property type="evidence" value="ECO:0007669"/>
    <property type="project" value="UniProtKB-ARBA"/>
</dbReference>
<dbReference type="CDD" id="cd06558">
    <property type="entry name" value="crotonase-like"/>
    <property type="match status" value="1"/>
</dbReference>